<comment type="caution">
    <text evidence="2">The sequence shown here is derived from an EMBL/GenBank/DDBJ whole genome shotgun (WGS) entry which is preliminary data.</text>
</comment>
<sequence length="532" mass="56856">MDRRIYGILLLPALFAAACSSADLDADRPAGPDSGLTGLGDGLCVVDFAVVEAASTKAFGENLPASQRISSLIYLLYDADGNIVKERVVPDIGPETIWPLRRPDAGGNMTWEQREALKDTLLASASYTAVFIANAEPDLFGLDGMSDDAVVLHYKSLAGGTASGQPLYGLADGGSQTGYDYLPLRDIYLSLPAVPFSDGNMFYMCVKEIPALKTGSGEATPGVVNCPVQLHRIVSRTDIRRIEPQTDYLADAEAWSAYIQERVDASLYPQSVRPALFDSVKEFMDGFATDFGLQAFQDIPDMPGYITFADRMKSDEVAEAILAGLDGIDGIEGAVIQYCYEQCAAEQSGLLSRMPQWNGAEVTLDVPNLADRFTVYGQTPSHAGSLASPVVYKADSGQAAEPGLLSLAGFGDGILNRVTSFTFTPQGSAAWTVPVPDGLVIWYGANKRNSVVCDPVASIECNEQDRLYQMSVSLDLGALLRSGALSLGWDDAYAPVLEKVAEEGSHGSMESFTFNVSFPEIAGNISAVASFQ</sequence>
<dbReference type="EMBL" id="JADILX010000097">
    <property type="protein sequence ID" value="MBO8486098.1"/>
    <property type="molecule type" value="Genomic_DNA"/>
</dbReference>
<keyword evidence="1" id="KW-0732">Signal</keyword>
<evidence type="ECO:0000313" key="3">
    <source>
        <dbReference type="Proteomes" id="UP000823750"/>
    </source>
</evidence>
<name>A0A9D9J2U6_9BACT</name>
<organism evidence="2 3">
    <name type="scientific">Candidatus Cryptobacteroides excrementavium</name>
    <dbReference type="NCBI Taxonomy" id="2840759"/>
    <lineage>
        <taxon>Bacteria</taxon>
        <taxon>Pseudomonadati</taxon>
        <taxon>Bacteroidota</taxon>
        <taxon>Bacteroidia</taxon>
        <taxon>Bacteroidales</taxon>
        <taxon>Candidatus Cryptobacteroides</taxon>
    </lineage>
</organism>
<reference evidence="2" key="2">
    <citation type="journal article" date="2021" name="PeerJ">
        <title>Extensive microbial diversity within the chicken gut microbiome revealed by metagenomics and culture.</title>
        <authorList>
            <person name="Gilroy R."/>
            <person name="Ravi A."/>
            <person name="Getino M."/>
            <person name="Pursley I."/>
            <person name="Horton D.L."/>
            <person name="Alikhan N.F."/>
            <person name="Baker D."/>
            <person name="Gharbi K."/>
            <person name="Hall N."/>
            <person name="Watson M."/>
            <person name="Adriaenssens E.M."/>
            <person name="Foster-Nyarko E."/>
            <person name="Jarju S."/>
            <person name="Secka A."/>
            <person name="Antonio M."/>
            <person name="Oren A."/>
            <person name="Chaudhuri R.R."/>
            <person name="La Ragione R."/>
            <person name="Hildebrand F."/>
            <person name="Pallen M.J."/>
        </authorList>
    </citation>
    <scope>NUCLEOTIDE SEQUENCE</scope>
    <source>
        <strain evidence="2">B2-16538</strain>
    </source>
</reference>
<accession>A0A9D9J2U6</accession>
<gene>
    <name evidence="2" type="ORF">IAB78_06710</name>
</gene>
<evidence type="ECO:0008006" key="4">
    <source>
        <dbReference type="Google" id="ProtNLM"/>
    </source>
</evidence>
<dbReference type="Proteomes" id="UP000823750">
    <property type="component" value="Unassembled WGS sequence"/>
</dbReference>
<evidence type="ECO:0000313" key="2">
    <source>
        <dbReference type="EMBL" id="MBO8486098.1"/>
    </source>
</evidence>
<proteinExistence type="predicted"/>
<reference evidence="2" key="1">
    <citation type="submission" date="2020-10" db="EMBL/GenBank/DDBJ databases">
        <authorList>
            <person name="Gilroy R."/>
        </authorList>
    </citation>
    <scope>NUCLEOTIDE SEQUENCE</scope>
    <source>
        <strain evidence="2">B2-16538</strain>
    </source>
</reference>
<feature type="chain" id="PRO_5039308524" description="Lipoprotein" evidence="1">
    <location>
        <begin position="23"/>
        <end position="532"/>
    </location>
</feature>
<protein>
    <recommendedName>
        <fullName evidence="4">Lipoprotein</fullName>
    </recommendedName>
</protein>
<feature type="signal peptide" evidence="1">
    <location>
        <begin position="1"/>
        <end position="22"/>
    </location>
</feature>
<dbReference type="AlphaFoldDB" id="A0A9D9J2U6"/>
<evidence type="ECO:0000256" key="1">
    <source>
        <dbReference type="SAM" id="SignalP"/>
    </source>
</evidence>
<dbReference type="PROSITE" id="PS51257">
    <property type="entry name" value="PROKAR_LIPOPROTEIN"/>
    <property type="match status" value="1"/>
</dbReference>